<evidence type="ECO:0000313" key="3">
    <source>
        <dbReference type="EMBL" id="OBY10426.1"/>
    </source>
</evidence>
<dbReference type="Proteomes" id="UP000092714">
    <property type="component" value="Unassembled WGS sequence"/>
</dbReference>
<dbReference type="eggNOG" id="COG1073">
    <property type="taxonomic scope" value="Bacteria"/>
</dbReference>
<evidence type="ECO:0000259" key="2">
    <source>
        <dbReference type="Pfam" id="PF00326"/>
    </source>
</evidence>
<keyword evidence="1" id="KW-0472">Membrane</keyword>
<dbReference type="PANTHER" id="PTHR43358:SF4">
    <property type="entry name" value="ALPHA_BETA HYDROLASE FOLD-1 DOMAIN-CONTAINING PROTEIN"/>
    <property type="match status" value="1"/>
</dbReference>
<reference evidence="3 4" key="1">
    <citation type="submission" date="2016-06" db="EMBL/GenBank/DDBJ databases">
        <authorList>
            <person name="Kjaerup R.B."/>
            <person name="Dalgaard T.S."/>
            <person name="Juul-Madsen H.R."/>
        </authorList>
    </citation>
    <scope>NUCLEOTIDE SEQUENCE [LARGE SCALE GENOMIC DNA]</scope>
    <source>
        <strain evidence="3 4">373-A1</strain>
    </source>
</reference>
<feature type="transmembrane region" description="Helical" evidence="1">
    <location>
        <begin position="6"/>
        <end position="27"/>
    </location>
</feature>
<dbReference type="GO" id="GO:0006508">
    <property type="term" value="P:proteolysis"/>
    <property type="evidence" value="ECO:0007669"/>
    <property type="project" value="InterPro"/>
</dbReference>
<accession>A0A173ZG07</accession>
<dbReference type="InterPro" id="IPR052920">
    <property type="entry name" value="DNA-binding_regulatory"/>
</dbReference>
<dbReference type="OrthoDB" id="9776685at2"/>
<dbReference type="InterPro" id="IPR029058">
    <property type="entry name" value="AB_hydrolase_fold"/>
</dbReference>
<organism evidence="3 4">
    <name type="scientific">Clostridium paraputrificum</name>
    <dbReference type="NCBI Taxonomy" id="29363"/>
    <lineage>
        <taxon>Bacteria</taxon>
        <taxon>Bacillati</taxon>
        <taxon>Bacillota</taxon>
        <taxon>Clostridia</taxon>
        <taxon>Eubacteriales</taxon>
        <taxon>Clostridiaceae</taxon>
        <taxon>Clostridium</taxon>
    </lineage>
</organism>
<evidence type="ECO:0000256" key="1">
    <source>
        <dbReference type="SAM" id="Phobius"/>
    </source>
</evidence>
<protein>
    <recommendedName>
        <fullName evidence="2">Peptidase S9 prolyl oligopeptidase catalytic domain-containing protein</fullName>
    </recommendedName>
</protein>
<sequence>MLAIVSLIILILIFGVIFLHYSSELAFKRIFLKHKKNKEEAFLYLKDKGILDEEIYNEEDIFNVKIKSSEGYTLRGYLIEKYKNNKYMILVHGYSANYHIHMPFARLFLNEGFNVLLVDQRAHGGSEGKYTTYGYYEKNDIDGWIKYLEGKNGEDIYIGLHGQSLGGATVLMCGVNNNKVKFIIDDCGFSNGKEEIKHEFDKQRYIPFKPVYWLLRKKIKCRCNFDMDEVNPLKEIQNSNKPILFIHGKEDKLVPYTMAEDMYNKRANKEDILYLVEDADHMECYGANREKYEEVVRKFISKVNGEN</sequence>
<proteinExistence type="predicted"/>
<keyword evidence="1" id="KW-1133">Transmembrane helix</keyword>
<dbReference type="PANTHER" id="PTHR43358">
    <property type="entry name" value="ALPHA/BETA-HYDROLASE"/>
    <property type="match status" value="1"/>
</dbReference>
<feature type="domain" description="Peptidase S9 prolyl oligopeptidase catalytic" evidence="2">
    <location>
        <begin position="108"/>
        <end position="302"/>
    </location>
</feature>
<dbReference type="SUPFAM" id="SSF53474">
    <property type="entry name" value="alpha/beta-Hydrolases"/>
    <property type="match status" value="1"/>
</dbReference>
<keyword evidence="1" id="KW-0812">Transmembrane</keyword>
<dbReference type="InterPro" id="IPR001375">
    <property type="entry name" value="Peptidase_S9_cat"/>
</dbReference>
<dbReference type="RefSeq" id="WP_027098088.1">
    <property type="nucleotide sequence ID" value="NZ_CABHIH010000002.1"/>
</dbReference>
<dbReference type="EMBL" id="MAPZ01000019">
    <property type="protein sequence ID" value="OBY10426.1"/>
    <property type="molecule type" value="Genomic_DNA"/>
</dbReference>
<keyword evidence="4" id="KW-1185">Reference proteome</keyword>
<dbReference type="Pfam" id="PF00326">
    <property type="entry name" value="Peptidase_S9"/>
    <property type="match status" value="1"/>
</dbReference>
<gene>
    <name evidence="3" type="ORF">CP373A1_07865</name>
</gene>
<name>A0A173ZG07_9CLOT</name>
<evidence type="ECO:0000313" key="4">
    <source>
        <dbReference type="Proteomes" id="UP000092714"/>
    </source>
</evidence>
<dbReference type="GeneID" id="42775915"/>
<dbReference type="AlphaFoldDB" id="A0A173ZG07"/>
<comment type="caution">
    <text evidence="3">The sequence shown here is derived from an EMBL/GenBank/DDBJ whole genome shotgun (WGS) entry which is preliminary data.</text>
</comment>
<dbReference type="Gene3D" id="3.40.50.1820">
    <property type="entry name" value="alpha/beta hydrolase"/>
    <property type="match status" value="1"/>
</dbReference>
<dbReference type="GO" id="GO:0008236">
    <property type="term" value="F:serine-type peptidase activity"/>
    <property type="evidence" value="ECO:0007669"/>
    <property type="project" value="InterPro"/>
</dbReference>